<dbReference type="PANTHER" id="PTHR43464:SF19">
    <property type="entry name" value="UBIQUINONE BIOSYNTHESIS O-METHYLTRANSFERASE, MITOCHONDRIAL"/>
    <property type="match status" value="1"/>
</dbReference>
<keyword evidence="2" id="KW-0808">Transferase</keyword>
<proteinExistence type="predicted"/>
<dbReference type="EMBL" id="JBHTMP010000016">
    <property type="protein sequence ID" value="MFD1321991.1"/>
    <property type="molecule type" value="Genomic_DNA"/>
</dbReference>
<name>A0ABW3YCE1_9ACTN</name>
<evidence type="ECO:0000259" key="4">
    <source>
        <dbReference type="Pfam" id="PF13649"/>
    </source>
</evidence>
<dbReference type="SUPFAM" id="SSF53335">
    <property type="entry name" value="S-adenosyl-L-methionine-dependent methyltransferases"/>
    <property type="match status" value="1"/>
</dbReference>
<evidence type="ECO:0000256" key="3">
    <source>
        <dbReference type="ARBA" id="ARBA00022691"/>
    </source>
</evidence>
<accession>A0ABW3YCE1</accession>
<gene>
    <name evidence="5" type="ORF">ACFQ4H_12895</name>
</gene>
<dbReference type="Gene3D" id="3.40.50.150">
    <property type="entry name" value="Vaccinia Virus protein VP39"/>
    <property type="match status" value="1"/>
</dbReference>
<reference evidence="6" key="1">
    <citation type="journal article" date="2019" name="Int. J. Syst. Evol. Microbiol.">
        <title>The Global Catalogue of Microorganisms (GCM) 10K type strain sequencing project: providing services to taxonomists for standard genome sequencing and annotation.</title>
        <authorList>
            <consortium name="The Broad Institute Genomics Platform"/>
            <consortium name="The Broad Institute Genome Sequencing Center for Infectious Disease"/>
            <person name="Wu L."/>
            <person name="Ma J."/>
        </authorList>
    </citation>
    <scope>NUCLEOTIDE SEQUENCE [LARGE SCALE GENOMIC DNA]</scope>
    <source>
        <strain evidence="6">JCM 31037</strain>
    </source>
</reference>
<dbReference type="CDD" id="cd02440">
    <property type="entry name" value="AdoMet_MTases"/>
    <property type="match status" value="1"/>
</dbReference>
<dbReference type="Proteomes" id="UP001597260">
    <property type="component" value="Unassembled WGS sequence"/>
</dbReference>
<dbReference type="PANTHER" id="PTHR43464">
    <property type="entry name" value="METHYLTRANSFERASE"/>
    <property type="match status" value="1"/>
</dbReference>
<organism evidence="5 6">
    <name type="scientific">Micromonospora sonneratiae</name>
    <dbReference type="NCBI Taxonomy" id="1184706"/>
    <lineage>
        <taxon>Bacteria</taxon>
        <taxon>Bacillati</taxon>
        <taxon>Actinomycetota</taxon>
        <taxon>Actinomycetes</taxon>
        <taxon>Micromonosporales</taxon>
        <taxon>Micromonosporaceae</taxon>
        <taxon>Micromonospora</taxon>
    </lineage>
</organism>
<evidence type="ECO:0000313" key="6">
    <source>
        <dbReference type="Proteomes" id="UP001597260"/>
    </source>
</evidence>
<evidence type="ECO:0000256" key="1">
    <source>
        <dbReference type="ARBA" id="ARBA00022603"/>
    </source>
</evidence>
<sequence length="251" mass="27526">MEQYAEGFAQAYDEHWSPYPTRAAEQLLRLHQALDPNAERRLLDIGCGTGIVAAQFQQAGYEVTGLDVSEAMLRRARVRLGDSAVLVHGDATDFAVAEPFPLAVSTYDIPNHLGSMERIGLYLECAFRAVRPGGVFAFDVATRKALLGINAIQVRETEESILLYRGALNEEAGYGFYRISGAVRASDGRYDRFATTITNSVVPLGQVADALMQVGWRDTYLAAPADLLTPLAGDQIAAAEQLHRVYFVARR</sequence>
<keyword evidence="6" id="KW-1185">Reference proteome</keyword>
<keyword evidence="3" id="KW-0949">S-adenosyl-L-methionine</keyword>
<dbReference type="GO" id="GO:0032259">
    <property type="term" value="P:methylation"/>
    <property type="evidence" value="ECO:0007669"/>
    <property type="project" value="UniProtKB-KW"/>
</dbReference>
<evidence type="ECO:0000256" key="2">
    <source>
        <dbReference type="ARBA" id="ARBA00022679"/>
    </source>
</evidence>
<keyword evidence="1 5" id="KW-0489">Methyltransferase</keyword>
<dbReference type="InterPro" id="IPR041698">
    <property type="entry name" value="Methyltransf_25"/>
</dbReference>
<protein>
    <submittedName>
        <fullName evidence="5">Class I SAM-dependent DNA methyltransferase</fullName>
    </submittedName>
</protein>
<feature type="domain" description="Methyltransferase" evidence="4">
    <location>
        <begin position="43"/>
        <end position="134"/>
    </location>
</feature>
<comment type="caution">
    <text evidence="5">The sequence shown here is derived from an EMBL/GenBank/DDBJ whole genome shotgun (WGS) entry which is preliminary data.</text>
</comment>
<evidence type="ECO:0000313" key="5">
    <source>
        <dbReference type="EMBL" id="MFD1321991.1"/>
    </source>
</evidence>
<dbReference type="Pfam" id="PF13649">
    <property type="entry name" value="Methyltransf_25"/>
    <property type="match status" value="1"/>
</dbReference>
<dbReference type="GO" id="GO:0008168">
    <property type="term" value="F:methyltransferase activity"/>
    <property type="evidence" value="ECO:0007669"/>
    <property type="project" value="UniProtKB-KW"/>
</dbReference>
<dbReference type="RefSeq" id="WP_377570445.1">
    <property type="nucleotide sequence ID" value="NZ_JBHTMP010000016.1"/>
</dbReference>
<dbReference type="InterPro" id="IPR029063">
    <property type="entry name" value="SAM-dependent_MTases_sf"/>
</dbReference>